<dbReference type="Proteomes" id="UP000020561">
    <property type="component" value="Unassembled WGS sequence"/>
</dbReference>
<evidence type="ECO:0000313" key="1">
    <source>
        <dbReference type="EMBL" id="EUA21510.1"/>
    </source>
</evidence>
<sequence length="56" mass="5928">MKLKVLGSGPSRVPPSGDEIEAVAPLSRGADLEVEHVEVARYPFLVTDLGITILPS</sequence>
<organism evidence="1 2">
    <name type="scientific">Mycobacterium kansasii 662</name>
    <dbReference type="NCBI Taxonomy" id="1299326"/>
    <lineage>
        <taxon>Bacteria</taxon>
        <taxon>Bacillati</taxon>
        <taxon>Actinomycetota</taxon>
        <taxon>Actinomycetes</taxon>
        <taxon>Mycobacteriales</taxon>
        <taxon>Mycobacteriaceae</taxon>
        <taxon>Mycobacterium</taxon>
    </lineage>
</organism>
<reference evidence="1 2" key="1">
    <citation type="submission" date="2013-12" db="EMBL/GenBank/DDBJ databases">
        <authorList>
            <person name="Brown-Elliot B."/>
            <person name="Wallace R."/>
            <person name="Lenaerts A."/>
            <person name="Ordway D."/>
            <person name="DeGroote M.A."/>
            <person name="Parker T."/>
            <person name="Sizemore C."/>
            <person name="Tallon L.J."/>
            <person name="Sadzewicz L.K."/>
            <person name="Sengamalay N."/>
            <person name="Fraser C.M."/>
            <person name="Hine E."/>
            <person name="Shefchek K.A."/>
            <person name="Das S.P."/>
            <person name="Tettelin H."/>
        </authorList>
    </citation>
    <scope>NUCLEOTIDE SEQUENCE [LARGE SCALE GENOMIC DNA]</scope>
    <source>
        <strain evidence="1 2">662</strain>
    </source>
</reference>
<accession>X7ZS49</accession>
<name>X7ZS49_MYCKA</name>
<proteinExistence type="predicted"/>
<comment type="caution">
    <text evidence="1">The sequence shown here is derived from an EMBL/GenBank/DDBJ whole genome shotgun (WGS) entry which is preliminary data.</text>
</comment>
<gene>
    <name evidence="1" type="ORF">I545_0912</name>
</gene>
<dbReference type="AlphaFoldDB" id="X7ZS49"/>
<protein>
    <submittedName>
        <fullName evidence="1">Uncharacterized protein</fullName>
    </submittedName>
</protein>
<dbReference type="EMBL" id="JAOA01000001">
    <property type="protein sequence ID" value="EUA21510.1"/>
    <property type="molecule type" value="Genomic_DNA"/>
</dbReference>
<evidence type="ECO:0000313" key="2">
    <source>
        <dbReference type="Proteomes" id="UP000020561"/>
    </source>
</evidence>
<dbReference type="PATRIC" id="fig|1299326.3.peg.878"/>